<accession>A0A6M4H4B5</accession>
<evidence type="ECO:0000259" key="2">
    <source>
        <dbReference type="Pfam" id="PF14257"/>
    </source>
</evidence>
<dbReference type="PROSITE" id="PS51257">
    <property type="entry name" value="PROKAR_LIPOPROTEIN"/>
    <property type="match status" value="1"/>
</dbReference>
<protein>
    <recommendedName>
        <fullName evidence="2">DUF4349 domain-containing protein</fullName>
    </recommendedName>
</protein>
<gene>
    <name evidence="3" type="ORF">DSM104440_00337</name>
</gene>
<proteinExistence type="predicted"/>
<dbReference type="EMBL" id="CP053073">
    <property type="protein sequence ID" value="QJR13553.1"/>
    <property type="molecule type" value="Genomic_DNA"/>
</dbReference>
<evidence type="ECO:0000256" key="1">
    <source>
        <dbReference type="SAM" id="Phobius"/>
    </source>
</evidence>
<keyword evidence="4" id="KW-1185">Reference proteome</keyword>
<dbReference type="Proteomes" id="UP000503096">
    <property type="component" value="Chromosome"/>
</dbReference>
<name>A0A6M4H4B5_9PROT</name>
<feature type="transmembrane region" description="Helical" evidence="1">
    <location>
        <begin position="221"/>
        <end position="249"/>
    </location>
</feature>
<keyword evidence="1" id="KW-1133">Transmembrane helix</keyword>
<dbReference type="InParanoid" id="A0A6M4H4B5"/>
<keyword evidence="1" id="KW-0472">Membrane</keyword>
<evidence type="ECO:0000313" key="4">
    <source>
        <dbReference type="Proteomes" id="UP000503096"/>
    </source>
</evidence>
<sequence length="260" mass="27972">MTRVLTTLLALLVVAGCSESEKGERSAAAPLASMAAPSAAKRSLAYQHSIQIETDEDKIGAAHEAGQAACREASADLCTVLESRISTGRFASASLKLRAKPAGIQKVMAALGKQGQVTSQTTNAEDLASPIEDATKKLALLTDYRTRLEALRIKATDVDALIKVNRELAQVQTELEATTGQQAHLKQRVETEILSVSISSRSDQSILAPITQALSGFGRNLLHAFSIAITAIAYLIPWAIVFVLLIWAIRALWRRRKRGS</sequence>
<evidence type="ECO:0000313" key="3">
    <source>
        <dbReference type="EMBL" id="QJR13553.1"/>
    </source>
</evidence>
<feature type="domain" description="DUF4349" evidence="2">
    <location>
        <begin position="42"/>
        <end position="249"/>
    </location>
</feature>
<dbReference type="Pfam" id="PF14257">
    <property type="entry name" value="DUF4349"/>
    <property type="match status" value="1"/>
</dbReference>
<dbReference type="RefSeq" id="WP_171160232.1">
    <property type="nucleotide sequence ID" value="NZ_CP053073.1"/>
</dbReference>
<organism evidence="3 4">
    <name type="scientific">Usitatibacter palustris</name>
    <dbReference type="NCBI Taxonomy" id="2732487"/>
    <lineage>
        <taxon>Bacteria</taxon>
        <taxon>Pseudomonadati</taxon>
        <taxon>Pseudomonadota</taxon>
        <taxon>Betaproteobacteria</taxon>
        <taxon>Nitrosomonadales</taxon>
        <taxon>Usitatibacteraceae</taxon>
        <taxon>Usitatibacter</taxon>
    </lineage>
</organism>
<dbReference type="InterPro" id="IPR025645">
    <property type="entry name" value="DUF4349"/>
</dbReference>
<dbReference type="KEGG" id="upl:DSM104440_00337"/>
<keyword evidence="1" id="KW-0812">Transmembrane</keyword>
<dbReference type="AlphaFoldDB" id="A0A6M4H4B5"/>
<reference evidence="3 4" key="1">
    <citation type="submission" date="2020-04" db="EMBL/GenBank/DDBJ databases">
        <title>Usitatibacter rugosus gen. nov., sp. nov. and Usitatibacter palustris sp. nov., novel members of Usitatibacteraceae fam. nov. within the order Nitrosomonadales isolated from soil.</title>
        <authorList>
            <person name="Huber K.J."/>
            <person name="Neumann-Schaal M."/>
            <person name="Geppert A."/>
            <person name="Luckner M."/>
            <person name="Wanner G."/>
            <person name="Overmann J."/>
        </authorList>
    </citation>
    <scope>NUCLEOTIDE SEQUENCE [LARGE SCALE GENOMIC DNA]</scope>
    <source>
        <strain evidence="3 4">Swamp67</strain>
    </source>
</reference>